<name>U5VQ10_9ACTN</name>
<evidence type="ECO:0000259" key="1">
    <source>
        <dbReference type="Pfam" id="PF03704"/>
    </source>
</evidence>
<dbReference type="InterPro" id="IPR058852">
    <property type="entry name" value="HTH_77"/>
</dbReference>
<feature type="domain" description="Winged helix-turn-helix" evidence="2">
    <location>
        <begin position="352"/>
        <end position="421"/>
    </location>
</feature>
<dbReference type="SUPFAM" id="SSF52540">
    <property type="entry name" value="P-loop containing nucleoside triphosphate hydrolases"/>
    <property type="match status" value="1"/>
</dbReference>
<dbReference type="InterPro" id="IPR027417">
    <property type="entry name" value="P-loop_NTPase"/>
</dbReference>
<sequence>MRAEAALAGAGGFDEKDLRRLAEHTPPDEPAAALLVRVLAAQGRDAEALEVFERLRTELADRYGADPSPVLAEAHLALLRGELKVARAVPGKQGLPRGWRRSATALVGREGDVAAVTSALADAPLVTIVAVGGAGKTRLAAEVARRTPGPVRVIELAGVRSPAGVLPAVVAAFGGAETASTAPGMSLERRVLNPEERLRALAFELEGLVVLDNCEHVLDAAAEVVADLLAAASPEVAVLATSRAPLGLVGEVVHRLVALPDGEALGLLEARAKAGGAVPTWDEERSLALCHRLDNLPLALELAAARLRSMPIDDVLAGLSDRFALLDDALRGLPERHASLWAMVDWSRELLTSADRELFQRLSVIPAPFTADLAAAVAGVPDVRRGLANLVEQSLLSFEGDGPAPRYRMLETVREYGEARLDAAGGREQASTGLTGWAQALAVTLVRDYSGFGQLDAFARCAAEQGNLLAGLRWAIVHDDEPAAVDIAVALFHLWTVRGLHLEVTTWAASLLHPDDPAARLRSAITGGRGAGRPLPDADRLVWLCLLVGVNAGITGPLRLAAIGRRVVRHALVERAGEISARQRVLAAALPALDRIHPDGNLVAAEELVAFPDPYVRGFGLFLRAVLRENGGMPAASIPDAEEAYRSFEQAGDHWGMAMTAQVVGHSVSSRGDERATMWLSRSVRHMELVGAVQDARSIGVLLDVQLALTGDAEAEQRLVELAASGPGEEIDTVQANLGLAHLAWRRHRYDEALAYGDAVDRAAARFTEQGPERRLVFRVAVAVLQLWVGEVRPELRTQLEARAVAQLVMARDEALSTHENPLLGAWALGGAELASIRGERDTARDLWTLGIRVGAMVGLVFPPGEGERLATALGSEDKRRELLAAWQGRPLAAISSRIRELMDGLLN</sequence>
<accession>U5VQ10</accession>
<reference evidence="3 4" key="1">
    <citation type="journal article" date="2014" name="J. Biotechnol.">
        <title>Complete genome sequence of the actinobacterium Actinoplanes friuliensis HAG 010964, producer of the lipopeptide antibiotic friulimycin.</title>
        <authorList>
            <person name="Ruckert C."/>
            <person name="Szczepanowski R."/>
            <person name="Albersmeier A."/>
            <person name="Goesmann A."/>
            <person name="Fischer N."/>
            <person name="Steinkamper A."/>
            <person name="Puhler A."/>
            <person name="Biener R."/>
            <person name="Schwartz D."/>
            <person name="Kalinowski J."/>
        </authorList>
    </citation>
    <scope>NUCLEOTIDE SEQUENCE [LARGE SCALE GENOMIC DNA]</scope>
    <source>
        <strain evidence="3 4">DSM 7358</strain>
    </source>
</reference>
<dbReference type="Pfam" id="PF25872">
    <property type="entry name" value="HTH_77"/>
    <property type="match status" value="1"/>
</dbReference>
<dbReference type="SUPFAM" id="SSF48452">
    <property type="entry name" value="TPR-like"/>
    <property type="match status" value="1"/>
</dbReference>
<dbReference type="PATRIC" id="fig|1246995.3.peg.612"/>
<evidence type="ECO:0000313" key="3">
    <source>
        <dbReference type="EMBL" id="AGZ38897.1"/>
    </source>
</evidence>
<dbReference type="InterPro" id="IPR011990">
    <property type="entry name" value="TPR-like_helical_dom_sf"/>
</dbReference>
<organism evidence="3 4">
    <name type="scientific">Actinoplanes friuliensis DSM 7358</name>
    <dbReference type="NCBI Taxonomy" id="1246995"/>
    <lineage>
        <taxon>Bacteria</taxon>
        <taxon>Bacillati</taxon>
        <taxon>Actinomycetota</taxon>
        <taxon>Actinomycetes</taxon>
        <taxon>Micromonosporales</taxon>
        <taxon>Micromonosporaceae</taxon>
        <taxon>Actinoplanes</taxon>
    </lineage>
</organism>
<dbReference type="HOGENOM" id="CLU_004665_1_1_11"/>
<evidence type="ECO:0000313" key="4">
    <source>
        <dbReference type="Proteomes" id="UP000017746"/>
    </source>
</evidence>
<dbReference type="EMBL" id="CP006272">
    <property type="protein sequence ID" value="AGZ38897.1"/>
    <property type="molecule type" value="Genomic_DNA"/>
</dbReference>
<dbReference type="Gene3D" id="3.40.50.300">
    <property type="entry name" value="P-loop containing nucleotide triphosphate hydrolases"/>
    <property type="match status" value="1"/>
</dbReference>
<protein>
    <submittedName>
        <fullName evidence="3">Transcriptional regulator, winged helix family protein</fullName>
    </submittedName>
</protein>
<dbReference type="eggNOG" id="COG3629">
    <property type="taxonomic scope" value="Bacteria"/>
</dbReference>
<keyword evidence="4" id="KW-1185">Reference proteome</keyword>
<dbReference type="AlphaFoldDB" id="U5VQ10"/>
<dbReference type="KEGG" id="afs:AFR_03040"/>
<dbReference type="InterPro" id="IPR005158">
    <property type="entry name" value="BTAD"/>
</dbReference>
<dbReference type="Proteomes" id="UP000017746">
    <property type="component" value="Chromosome"/>
</dbReference>
<dbReference type="Gene3D" id="1.25.40.10">
    <property type="entry name" value="Tetratricopeptide repeat domain"/>
    <property type="match status" value="1"/>
</dbReference>
<dbReference type="STRING" id="1246995.AFR_03040"/>
<proteinExistence type="predicted"/>
<dbReference type="eggNOG" id="COG3903">
    <property type="taxonomic scope" value="Bacteria"/>
</dbReference>
<dbReference type="PANTHER" id="PTHR47691">
    <property type="entry name" value="REGULATOR-RELATED"/>
    <property type="match status" value="1"/>
</dbReference>
<feature type="domain" description="Bacterial transcriptional activator" evidence="1">
    <location>
        <begin position="17"/>
        <end position="79"/>
    </location>
</feature>
<dbReference type="Pfam" id="PF03704">
    <property type="entry name" value="BTAD"/>
    <property type="match status" value="1"/>
</dbReference>
<evidence type="ECO:0000259" key="2">
    <source>
        <dbReference type="Pfam" id="PF25872"/>
    </source>
</evidence>
<gene>
    <name evidence="3" type="ORF">AFR_03040</name>
</gene>
<dbReference type="PANTHER" id="PTHR47691:SF3">
    <property type="entry name" value="HTH-TYPE TRANSCRIPTIONAL REGULATOR RV0890C-RELATED"/>
    <property type="match status" value="1"/>
</dbReference>